<feature type="domain" description="FAD/NAD(P)-binding" evidence="10">
    <location>
        <begin position="23"/>
        <end position="347"/>
    </location>
</feature>
<dbReference type="AlphaFoldDB" id="R7WHE3"/>
<evidence type="ECO:0000256" key="6">
    <source>
        <dbReference type="ARBA" id="ARBA00023027"/>
    </source>
</evidence>
<accession>R7WHE3</accession>
<dbReference type="InterPro" id="IPR045024">
    <property type="entry name" value="NDH-2"/>
</dbReference>
<keyword evidence="4" id="KW-0274">FAD</keyword>
<comment type="caution">
    <text evidence="11">The sequence shown here is derived from an EMBL/GenBank/DDBJ whole genome shotgun (WGS) entry which is preliminary data.</text>
</comment>
<comment type="similarity">
    <text evidence="1">Belongs to the NADH dehydrogenase family.</text>
</comment>
<gene>
    <name evidence="11" type="ORF">Rrhod_4259</name>
</gene>
<sequence length="454" mass="49718">MLDRRDFVGNAEMEQTAPVDTTDVVIVGSGFGALATAKKLGKAGVPFVLISDTTEHLFQPLLYQVATGILSAAEIAPPTRSILAKYDSADVRLGRVVDVRPETREVDYVADGAVRTIGYKSLVAATGARQSYFGNDHFAKVTFALKTVDDAENLRRQILRCFEQADTTLDADRRKELLSFVVVGAGPTGVELAGQIRELAQRYVDQAFHRIDADDVSVKLIEGADKVLPPFGGKLSEYSKNALEKNGVEVVLDTFVTDIDDHGVTVKSKTDGEKHITAETVIWSAGVQANDFAGVLAERTGCATDRAGRLLVNPDLTVGGFADVFAIGDMTNLDNLPGQSPVAMQEGRFVAKTILGKIQRGTAFEYFDKGSMAIVNRFRAITKVRSIELTGIIAWLTWLAVHVYYVVGFRNRAVTILSWFESFLGHQRPHFHMQQDETPLHLRSQEDESRPEAA</sequence>
<dbReference type="Pfam" id="PF07992">
    <property type="entry name" value="Pyr_redox_2"/>
    <property type="match status" value="1"/>
</dbReference>
<keyword evidence="6" id="KW-0520">NAD</keyword>
<evidence type="ECO:0000256" key="1">
    <source>
        <dbReference type="ARBA" id="ARBA00005272"/>
    </source>
</evidence>
<keyword evidence="9" id="KW-0472">Membrane</keyword>
<dbReference type="Gene3D" id="3.50.50.100">
    <property type="match status" value="1"/>
</dbReference>
<dbReference type="PRINTS" id="PR00368">
    <property type="entry name" value="FADPNR"/>
</dbReference>
<evidence type="ECO:0000256" key="5">
    <source>
        <dbReference type="ARBA" id="ARBA00023002"/>
    </source>
</evidence>
<evidence type="ECO:0000256" key="2">
    <source>
        <dbReference type="ARBA" id="ARBA00012637"/>
    </source>
</evidence>
<evidence type="ECO:0000313" key="11">
    <source>
        <dbReference type="EMBL" id="EOM74457.1"/>
    </source>
</evidence>
<dbReference type="SUPFAM" id="SSF51905">
    <property type="entry name" value="FAD/NAD(P)-binding domain"/>
    <property type="match status" value="1"/>
</dbReference>
<keyword evidence="12" id="KW-1185">Reference proteome</keyword>
<evidence type="ECO:0000256" key="4">
    <source>
        <dbReference type="ARBA" id="ARBA00022827"/>
    </source>
</evidence>
<reference evidence="11 12" key="1">
    <citation type="journal article" date="2013" name="Genome Announc.">
        <title>Draft Genome Sequence of Rhodococcus rhodnii Strain LMG5362, a Symbiont of Rhodnius prolixus (Hemiptera, Reduviidae, Triatominae), the Principle Vector of Trypanosoma cruzi.</title>
        <authorList>
            <person name="Pachebat J.A."/>
            <person name="van Keulen G."/>
            <person name="Whitten M.M."/>
            <person name="Girdwood S."/>
            <person name="Del Sol R."/>
            <person name="Dyson P.J."/>
            <person name="Facey P.D."/>
        </authorList>
    </citation>
    <scope>NUCLEOTIDE SEQUENCE [LARGE SCALE GENOMIC DNA]</scope>
    <source>
        <strain evidence="11 12">LMG 5362</strain>
    </source>
</reference>
<name>R7WHE3_9NOCA</name>
<dbReference type="PRINTS" id="PR00411">
    <property type="entry name" value="PNDRDTASEI"/>
</dbReference>
<feature type="transmembrane region" description="Helical" evidence="9">
    <location>
        <begin position="389"/>
        <end position="407"/>
    </location>
</feature>
<keyword evidence="3" id="KW-0285">Flavoprotein</keyword>
<evidence type="ECO:0000256" key="8">
    <source>
        <dbReference type="SAM" id="MobiDB-lite"/>
    </source>
</evidence>
<keyword evidence="5" id="KW-0560">Oxidoreductase</keyword>
<dbReference type="PATRIC" id="fig|1273125.3.peg.4047"/>
<evidence type="ECO:0000256" key="7">
    <source>
        <dbReference type="ARBA" id="ARBA00047599"/>
    </source>
</evidence>
<comment type="catalytic activity">
    <reaction evidence="7">
        <text>a quinone + NADH + H(+) = a quinol + NAD(+)</text>
        <dbReference type="Rhea" id="RHEA:46160"/>
        <dbReference type="ChEBI" id="CHEBI:15378"/>
        <dbReference type="ChEBI" id="CHEBI:24646"/>
        <dbReference type="ChEBI" id="CHEBI:57540"/>
        <dbReference type="ChEBI" id="CHEBI:57945"/>
        <dbReference type="ChEBI" id="CHEBI:132124"/>
        <dbReference type="EC" id="1.6.5.9"/>
    </reaction>
</comment>
<dbReference type="PANTHER" id="PTHR43706:SF47">
    <property type="entry name" value="EXTERNAL NADH-UBIQUINONE OXIDOREDUCTASE 1, MITOCHONDRIAL-RELATED"/>
    <property type="match status" value="1"/>
</dbReference>
<dbReference type="eggNOG" id="COG1252">
    <property type="taxonomic scope" value="Bacteria"/>
</dbReference>
<evidence type="ECO:0000256" key="9">
    <source>
        <dbReference type="SAM" id="Phobius"/>
    </source>
</evidence>
<protein>
    <recommendedName>
        <fullName evidence="2">NADH:ubiquinone reductase (non-electrogenic)</fullName>
        <ecNumber evidence="2">1.6.5.9</ecNumber>
    </recommendedName>
</protein>
<dbReference type="InterPro" id="IPR023753">
    <property type="entry name" value="FAD/NAD-binding_dom"/>
</dbReference>
<feature type="region of interest" description="Disordered" evidence="8">
    <location>
        <begin position="435"/>
        <end position="454"/>
    </location>
</feature>
<dbReference type="EMBL" id="APMY01000131">
    <property type="protein sequence ID" value="EOM74457.1"/>
    <property type="molecule type" value="Genomic_DNA"/>
</dbReference>
<dbReference type="EC" id="1.6.5.9" evidence="2"/>
<evidence type="ECO:0000259" key="10">
    <source>
        <dbReference type="Pfam" id="PF07992"/>
    </source>
</evidence>
<organism evidence="11 12">
    <name type="scientific">Rhodococcus rhodnii LMG 5362</name>
    <dbReference type="NCBI Taxonomy" id="1273125"/>
    <lineage>
        <taxon>Bacteria</taxon>
        <taxon>Bacillati</taxon>
        <taxon>Actinomycetota</taxon>
        <taxon>Actinomycetes</taxon>
        <taxon>Mycobacteriales</taxon>
        <taxon>Nocardiaceae</taxon>
        <taxon>Rhodococcus</taxon>
    </lineage>
</organism>
<dbReference type="InterPro" id="IPR036188">
    <property type="entry name" value="FAD/NAD-bd_sf"/>
</dbReference>
<keyword evidence="9" id="KW-1133">Transmembrane helix</keyword>
<evidence type="ECO:0000256" key="3">
    <source>
        <dbReference type="ARBA" id="ARBA00022630"/>
    </source>
</evidence>
<evidence type="ECO:0000313" key="12">
    <source>
        <dbReference type="Proteomes" id="UP000013525"/>
    </source>
</evidence>
<proteinExistence type="inferred from homology"/>
<keyword evidence="9" id="KW-0812">Transmembrane</keyword>
<dbReference type="PANTHER" id="PTHR43706">
    <property type="entry name" value="NADH DEHYDROGENASE"/>
    <property type="match status" value="1"/>
</dbReference>
<dbReference type="Proteomes" id="UP000013525">
    <property type="component" value="Unassembled WGS sequence"/>
</dbReference>
<dbReference type="GO" id="GO:0050136">
    <property type="term" value="F:NADH dehydrogenase (quinone) (non-electrogenic) activity"/>
    <property type="evidence" value="ECO:0007669"/>
    <property type="project" value="UniProtKB-EC"/>
</dbReference>